<comment type="caution">
    <text evidence="3">The sequence shown here is derived from an EMBL/GenBank/DDBJ whole genome shotgun (WGS) entry which is preliminary data.</text>
</comment>
<organism evidence="3 4">
    <name type="scientific">Candidatus Kerfeldbacteria bacterium CG15_BIG_FIL_POST_REV_8_21_14_020_45_12</name>
    <dbReference type="NCBI Taxonomy" id="2014247"/>
    <lineage>
        <taxon>Bacteria</taxon>
        <taxon>Candidatus Kerfeldiibacteriota</taxon>
    </lineage>
</organism>
<keyword evidence="2" id="KW-0472">Membrane</keyword>
<name>A0A2M7H227_9BACT</name>
<dbReference type="EMBL" id="PFGC01000063">
    <property type="protein sequence ID" value="PIW36288.1"/>
    <property type="molecule type" value="Genomic_DNA"/>
</dbReference>
<feature type="compositionally biased region" description="Gly residues" evidence="1">
    <location>
        <begin position="170"/>
        <end position="181"/>
    </location>
</feature>
<evidence type="ECO:0000313" key="3">
    <source>
        <dbReference type="EMBL" id="PIW36288.1"/>
    </source>
</evidence>
<reference evidence="3 4" key="1">
    <citation type="submission" date="2017-09" db="EMBL/GenBank/DDBJ databases">
        <title>Depth-based differentiation of microbial function through sediment-hosted aquifers and enrichment of novel symbionts in the deep terrestrial subsurface.</title>
        <authorList>
            <person name="Probst A.J."/>
            <person name="Ladd B."/>
            <person name="Jarett J.K."/>
            <person name="Geller-Mcgrath D.E."/>
            <person name="Sieber C.M."/>
            <person name="Emerson J.B."/>
            <person name="Anantharaman K."/>
            <person name="Thomas B.C."/>
            <person name="Malmstrom R."/>
            <person name="Stieglmeier M."/>
            <person name="Klingl A."/>
            <person name="Woyke T."/>
            <person name="Ryan C.M."/>
            <person name="Banfield J.F."/>
        </authorList>
    </citation>
    <scope>NUCLEOTIDE SEQUENCE [LARGE SCALE GENOMIC DNA]</scope>
    <source>
        <strain evidence="3">CG15_BIG_FIL_POST_REV_8_21_14_020_45_12</strain>
    </source>
</reference>
<keyword evidence="2" id="KW-1133">Transmembrane helix</keyword>
<evidence type="ECO:0008006" key="5">
    <source>
        <dbReference type="Google" id="ProtNLM"/>
    </source>
</evidence>
<evidence type="ECO:0000256" key="2">
    <source>
        <dbReference type="SAM" id="Phobius"/>
    </source>
</evidence>
<evidence type="ECO:0000313" key="4">
    <source>
        <dbReference type="Proteomes" id="UP000230292"/>
    </source>
</evidence>
<evidence type="ECO:0000256" key="1">
    <source>
        <dbReference type="SAM" id="MobiDB-lite"/>
    </source>
</evidence>
<feature type="region of interest" description="Disordered" evidence="1">
    <location>
        <begin position="153"/>
        <end position="181"/>
    </location>
</feature>
<dbReference type="AlphaFoldDB" id="A0A2M7H227"/>
<sequence>MEQYVVPQFIEVEAKIIGPISARQFIEIMIGLGASYLWFRLFLSPFLFIPAIFLTLSITGMLAFAKVNSQTMHYFLLNLLQTIKRPRLKLWFRLPYHEPVEKVTEQEVEYVNKGPLTESRLASVSLMVDTGGIYSSDDYRPAGVKVSAAADAPLPDQAPLPGVPLSTGGDNSGGMNFGRKL</sequence>
<accession>A0A2M7H227</accession>
<dbReference type="Proteomes" id="UP000230292">
    <property type="component" value="Unassembled WGS sequence"/>
</dbReference>
<gene>
    <name evidence="3" type="ORF">COW24_06055</name>
</gene>
<proteinExistence type="predicted"/>
<protein>
    <recommendedName>
        <fullName evidence="5">PrgI family protein</fullName>
    </recommendedName>
</protein>
<feature type="transmembrane region" description="Helical" evidence="2">
    <location>
        <begin position="45"/>
        <end position="65"/>
    </location>
</feature>
<keyword evidence="2" id="KW-0812">Transmembrane</keyword>